<evidence type="ECO:0008006" key="4">
    <source>
        <dbReference type="Google" id="ProtNLM"/>
    </source>
</evidence>
<proteinExistence type="predicted"/>
<feature type="transmembrane region" description="Helical" evidence="1">
    <location>
        <begin position="60"/>
        <end position="78"/>
    </location>
</feature>
<keyword evidence="1" id="KW-1133">Transmembrane helix</keyword>
<feature type="transmembrane region" description="Helical" evidence="1">
    <location>
        <begin position="98"/>
        <end position="120"/>
    </location>
</feature>
<dbReference type="Proteomes" id="UP000605259">
    <property type="component" value="Unassembled WGS sequence"/>
</dbReference>
<keyword evidence="1" id="KW-0472">Membrane</keyword>
<comment type="caution">
    <text evidence="2">The sequence shown here is derived from an EMBL/GenBank/DDBJ whole genome shotgun (WGS) entry which is preliminary data.</text>
</comment>
<evidence type="ECO:0000313" key="3">
    <source>
        <dbReference type="Proteomes" id="UP000605259"/>
    </source>
</evidence>
<dbReference type="InterPro" id="IPR009793">
    <property type="entry name" value="DUF1361"/>
</dbReference>
<reference evidence="2" key="2">
    <citation type="submission" date="2020-09" db="EMBL/GenBank/DDBJ databases">
        <authorList>
            <person name="Sun Q."/>
            <person name="Zhou Y."/>
        </authorList>
    </citation>
    <scope>NUCLEOTIDE SEQUENCE</scope>
    <source>
        <strain evidence="2">CGMCC 1.12698</strain>
    </source>
</reference>
<name>A0A917EKE8_9BACI</name>
<feature type="transmembrane region" description="Helical" evidence="1">
    <location>
        <begin position="132"/>
        <end position="154"/>
    </location>
</feature>
<accession>A0A917EKE8</accession>
<organism evidence="2 3">
    <name type="scientific">Priestia taiwanensis</name>
    <dbReference type="NCBI Taxonomy" id="1347902"/>
    <lineage>
        <taxon>Bacteria</taxon>
        <taxon>Bacillati</taxon>
        <taxon>Bacillota</taxon>
        <taxon>Bacilli</taxon>
        <taxon>Bacillales</taxon>
        <taxon>Bacillaceae</taxon>
        <taxon>Priestia</taxon>
    </lineage>
</organism>
<dbReference type="AlphaFoldDB" id="A0A917EKE8"/>
<keyword evidence="1" id="KW-0812">Transmembrane</keyword>
<dbReference type="EMBL" id="BMFK01000001">
    <property type="protein sequence ID" value="GGE57048.1"/>
    <property type="molecule type" value="Genomic_DNA"/>
</dbReference>
<evidence type="ECO:0000256" key="1">
    <source>
        <dbReference type="SAM" id="Phobius"/>
    </source>
</evidence>
<evidence type="ECO:0000313" key="2">
    <source>
        <dbReference type="EMBL" id="GGE57048.1"/>
    </source>
</evidence>
<feature type="transmembrane region" description="Helical" evidence="1">
    <location>
        <begin position="7"/>
        <end position="23"/>
    </location>
</feature>
<feature type="transmembrane region" description="Helical" evidence="1">
    <location>
        <begin position="29"/>
        <end position="48"/>
    </location>
</feature>
<dbReference type="Pfam" id="PF07099">
    <property type="entry name" value="DUF1361"/>
    <property type="match status" value="1"/>
</dbReference>
<reference evidence="2" key="1">
    <citation type="journal article" date="2014" name="Int. J. Syst. Evol. Microbiol.">
        <title>Complete genome sequence of Corynebacterium casei LMG S-19264T (=DSM 44701T), isolated from a smear-ripened cheese.</title>
        <authorList>
            <consortium name="US DOE Joint Genome Institute (JGI-PGF)"/>
            <person name="Walter F."/>
            <person name="Albersmeier A."/>
            <person name="Kalinowski J."/>
            <person name="Ruckert C."/>
        </authorList>
    </citation>
    <scope>NUCLEOTIDE SEQUENCE</scope>
    <source>
        <strain evidence="2">CGMCC 1.12698</strain>
    </source>
</reference>
<protein>
    <recommendedName>
        <fullName evidence="4">DUF1361 domain-containing protein</fullName>
    </recommendedName>
</protein>
<keyword evidence="3" id="KW-1185">Reference proteome</keyword>
<sequence>MIERTKVRISFFAYILLLLTFDTSYPFMIFNLFLAFAALELSFLLPLFKIKDRKEIPASILFYLVFLLMSPNIFYVVTDLIHLKIFTFDFKQGLVLEEWWNFSILTAGVILAIYYFTLMMKQLHLLLVAVKWRTFIIFGFMILGSIGIYIGRFLRFHSVHLFTEPLSLITQVLASINVPSLLFVTWMSVLQFLIYWLFVEKKGEQHV</sequence>
<gene>
    <name evidence="2" type="ORF">GCM10007140_04200</name>
</gene>
<dbReference type="RefSeq" id="WP_188386794.1">
    <property type="nucleotide sequence ID" value="NZ_BMFK01000001.1"/>
</dbReference>
<feature type="transmembrane region" description="Helical" evidence="1">
    <location>
        <begin position="174"/>
        <end position="198"/>
    </location>
</feature>